<evidence type="ECO:0000256" key="5">
    <source>
        <dbReference type="ARBA" id="ARBA00022692"/>
    </source>
</evidence>
<gene>
    <name evidence="9" type="ORF">B6D57_02560</name>
</gene>
<evidence type="ECO:0000256" key="6">
    <source>
        <dbReference type="ARBA" id="ARBA00023136"/>
    </source>
</evidence>
<accession>A0A1W9S1S8</accession>
<dbReference type="GO" id="GO:0009279">
    <property type="term" value="C:cell outer membrane"/>
    <property type="evidence" value="ECO:0007669"/>
    <property type="project" value="UniProtKB-SubCell"/>
</dbReference>
<evidence type="ECO:0008006" key="11">
    <source>
        <dbReference type="Google" id="ProtNLM"/>
    </source>
</evidence>
<reference evidence="10" key="1">
    <citation type="submission" date="2017-03" db="EMBL/GenBank/DDBJ databases">
        <title>Novel pathways for hydrocarbon cycling and metabolic interdependencies in hydrothermal sediment communities.</title>
        <authorList>
            <person name="Dombrowski N."/>
            <person name="Seitz K."/>
            <person name="Teske A."/>
            <person name="Baker B."/>
        </authorList>
    </citation>
    <scope>NUCLEOTIDE SEQUENCE [LARGE SCALE GENOMIC DNA]</scope>
</reference>
<dbReference type="GO" id="GO:1990281">
    <property type="term" value="C:efflux pump complex"/>
    <property type="evidence" value="ECO:0007669"/>
    <property type="project" value="TreeGrafter"/>
</dbReference>
<comment type="caution">
    <text evidence="9">The sequence shown here is derived from an EMBL/GenBank/DDBJ whole genome shotgun (WGS) entry which is preliminary data.</text>
</comment>
<evidence type="ECO:0000313" key="10">
    <source>
        <dbReference type="Proteomes" id="UP000192611"/>
    </source>
</evidence>
<evidence type="ECO:0000313" key="9">
    <source>
        <dbReference type="EMBL" id="OQX90587.1"/>
    </source>
</evidence>
<dbReference type="Gene3D" id="1.20.1600.10">
    <property type="entry name" value="Outer membrane efflux proteins (OEP)"/>
    <property type="match status" value="1"/>
</dbReference>
<dbReference type="PANTHER" id="PTHR30026">
    <property type="entry name" value="OUTER MEMBRANE PROTEIN TOLC"/>
    <property type="match status" value="1"/>
</dbReference>
<protein>
    <recommendedName>
        <fullName evidence="11">TolC family protein</fullName>
    </recommendedName>
</protein>
<evidence type="ECO:0000256" key="3">
    <source>
        <dbReference type="ARBA" id="ARBA00022448"/>
    </source>
</evidence>
<dbReference type="AlphaFoldDB" id="A0A1W9S1S8"/>
<dbReference type="PANTHER" id="PTHR30026:SF20">
    <property type="entry name" value="OUTER MEMBRANE PROTEIN TOLC"/>
    <property type="match status" value="1"/>
</dbReference>
<organism evidence="9 10">
    <name type="scientific">Candidatus Coatesbacteria bacterium 4484_99</name>
    <dbReference type="NCBI Taxonomy" id="1970774"/>
    <lineage>
        <taxon>Bacteria</taxon>
        <taxon>Candidatus Coatesiibacteriota</taxon>
    </lineage>
</organism>
<evidence type="ECO:0000256" key="8">
    <source>
        <dbReference type="SAM" id="Coils"/>
    </source>
</evidence>
<dbReference type="Proteomes" id="UP000192611">
    <property type="component" value="Unassembled WGS sequence"/>
</dbReference>
<evidence type="ECO:0000256" key="4">
    <source>
        <dbReference type="ARBA" id="ARBA00022452"/>
    </source>
</evidence>
<dbReference type="InterPro" id="IPR051906">
    <property type="entry name" value="TolC-like"/>
</dbReference>
<feature type="coiled-coil region" evidence="8">
    <location>
        <begin position="358"/>
        <end position="392"/>
    </location>
</feature>
<keyword evidence="4" id="KW-1134">Transmembrane beta strand</keyword>
<dbReference type="Pfam" id="PF02321">
    <property type="entry name" value="OEP"/>
    <property type="match status" value="2"/>
</dbReference>
<evidence type="ECO:0000256" key="7">
    <source>
        <dbReference type="ARBA" id="ARBA00023237"/>
    </source>
</evidence>
<dbReference type="InterPro" id="IPR003423">
    <property type="entry name" value="OMP_efflux"/>
</dbReference>
<keyword evidence="6" id="KW-0472">Membrane</keyword>
<keyword evidence="7" id="KW-0998">Cell outer membrane</keyword>
<keyword evidence="3" id="KW-0813">Transport</keyword>
<dbReference type="EMBL" id="NATQ01000041">
    <property type="protein sequence ID" value="OQX90587.1"/>
    <property type="molecule type" value="Genomic_DNA"/>
</dbReference>
<sequence length="438" mass="49852">MRITNGIKCIGIVITFSFGWVFAVELTIDECIDMALSNDEMLQAYYSDLEATHGQVISARGGFFPKLMVSTIYNRLSEVKEVSMPGDYFGMPGGEMKFPMGTQENFDFKTELVQPLFTGGMIWNSYKMAKSGEKAMHYQVLEYKNSLIYNVRKQYLSLLLTDSLISVTEQSIELAENHLRVAEERYNVGLASKYEKLRAEVALTNLKSSLTNLLNNQLVQEKALRETLDIETEESITLIDEMEYVPFDIAIDECREKALSNRPVLLSLDEREEMLRRGIGLAKSGYYPFISVIGGYDLSTGDFNDRDDWQDNWSITLSLTWTPFDGLTTYGKSITAHAQYRSIRFQKGAMEEGIALEIEGLYKKLKTAESNLEAQKSNIELAEEAVNIVEEQYDVGLATNLDVLDAQLSLHQARFGYYQVLYDYLITLYDIRRAMGEM</sequence>
<keyword evidence="5" id="KW-0812">Transmembrane</keyword>
<evidence type="ECO:0000256" key="2">
    <source>
        <dbReference type="ARBA" id="ARBA00007613"/>
    </source>
</evidence>
<comment type="similarity">
    <text evidence="2">Belongs to the outer membrane factor (OMF) (TC 1.B.17) family.</text>
</comment>
<evidence type="ECO:0000256" key="1">
    <source>
        <dbReference type="ARBA" id="ARBA00004442"/>
    </source>
</evidence>
<proteinExistence type="inferred from homology"/>
<name>A0A1W9S1S8_9BACT</name>
<keyword evidence="8" id="KW-0175">Coiled coil</keyword>
<dbReference type="GO" id="GO:0015288">
    <property type="term" value="F:porin activity"/>
    <property type="evidence" value="ECO:0007669"/>
    <property type="project" value="TreeGrafter"/>
</dbReference>
<comment type="subcellular location">
    <subcellularLocation>
        <location evidence="1">Cell outer membrane</location>
    </subcellularLocation>
</comment>
<dbReference type="SUPFAM" id="SSF56954">
    <property type="entry name" value="Outer membrane efflux proteins (OEP)"/>
    <property type="match status" value="1"/>
</dbReference>
<dbReference type="GO" id="GO:0015562">
    <property type="term" value="F:efflux transmembrane transporter activity"/>
    <property type="evidence" value="ECO:0007669"/>
    <property type="project" value="InterPro"/>
</dbReference>